<dbReference type="SUPFAM" id="SSF53850">
    <property type="entry name" value="Periplasmic binding protein-like II"/>
    <property type="match status" value="1"/>
</dbReference>
<evidence type="ECO:0000256" key="4">
    <source>
        <dbReference type="ARBA" id="ARBA00023163"/>
    </source>
</evidence>
<dbReference type="InterPro" id="IPR005119">
    <property type="entry name" value="LysR_subst-bd"/>
</dbReference>
<dbReference type="Gene3D" id="3.40.190.10">
    <property type="entry name" value="Periplasmic binding protein-like II"/>
    <property type="match status" value="2"/>
</dbReference>
<keyword evidence="4" id="KW-0804">Transcription</keyword>
<keyword evidence="3" id="KW-0238">DNA-binding</keyword>
<sequence length="293" mass="32041">MSRDIDISLIRAFLAVAETGGMTSAAHALNLTQGAVSQKIRRLESLFAAQLFERNHKVIRLTPEGERLLARAHRLVSLNDETWQMMRKPDFAGEIRLGVPADIIRPMMPPIMRRFSREHPKIRLTLVCDMTETLLAALRNGEIDLTLTTESQAGRGDALLLRDQLVWMGAQNGEACHKTPLPVSLGSEVCAFRAATLDALSKAEIDWLTTCDVGNLESILATIEADLAVSPYLSTLVPENLNTIPADIGLPALPPYYINLRMPDSGGTLIANELARYIRQGFAALHAPGAARG</sequence>
<dbReference type="AlphaFoldDB" id="A0A1J4QIC3"/>
<evidence type="ECO:0000256" key="3">
    <source>
        <dbReference type="ARBA" id="ARBA00023125"/>
    </source>
</evidence>
<dbReference type="Pfam" id="PF03466">
    <property type="entry name" value="LysR_substrate"/>
    <property type="match status" value="1"/>
</dbReference>
<evidence type="ECO:0000256" key="2">
    <source>
        <dbReference type="ARBA" id="ARBA00023015"/>
    </source>
</evidence>
<feature type="domain" description="HTH lysR-type" evidence="5">
    <location>
        <begin position="5"/>
        <end position="62"/>
    </location>
</feature>
<keyword evidence="2" id="KW-0805">Transcription regulation</keyword>
<dbReference type="GO" id="GO:0003677">
    <property type="term" value="F:DNA binding"/>
    <property type="evidence" value="ECO:0007669"/>
    <property type="project" value="UniProtKB-KW"/>
</dbReference>
<organism evidence="6 7">
    <name type="scientific">Oceanisphaera psychrotolerans</name>
    <dbReference type="NCBI Taxonomy" id="1414654"/>
    <lineage>
        <taxon>Bacteria</taxon>
        <taxon>Pseudomonadati</taxon>
        <taxon>Pseudomonadota</taxon>
        <taxon>Gammaproteobacteria</taxon>
        <taxon>Aeromonadales</taxon>
        <taxon>Aeromonadaceae</taxon>
        <taxon>Oceanisphaera</taxon>
    </lineage>
</organism>
<dbReference type="PROSITE" id="PS50931">
    <property type="entry name" value="HTH_LYSR"/>
    <property type="match status" value="1"/>
</dbReference>
<dbReference type="SUPFAM" id="SSF46785">
    <property type="entry name" value="Winged helix' DNA-binding domain"/>
    <property type="match status" value="1"/>
</dbReference>
<proteinExistence type="inferred from homology"/>
<dbReference type="InterPro" id="IPR000847">
    <property type="entry name" value="LysR_HTH_N"/>
</dbReference>
<keyword evidence="7" id="KW-1185">Reference proteome</keyword>
<gene>
    <name evidence="6" type="ORF">BFR47_00575</name>
</gene>
<dbReference type="InterPro" id="IPR036390">
    <property type="entry name" value="WH_DNA-bd_sf"/>
</dbReference>
<evidence type="ECO:0000256" key="1">
    <source>
        <dbReference type="ARBA" id="ARBA00009437"/>
    </source>
</evidence>
<dbReference type="RefSeq" id="WP_071472004.1">
    <property type="nucleotide sequence ID" value="NZ_MDKE01000011.1"/>
</dbReference>
<dbReference type="FunFam" id="1.10.10.10:FF:000001">
    <property type="entry name" value="LysR family transcriptional regulator"/>
    <property type="match status" value="1"/>
</dbReference>
<dbReference type="STRING" id="1414654.BFR47_00575"/>
<dbReference type="PANTHER" id="PTHR30579:SF7">
    <property type="entry name" value="HTH-TYPE TRANSCRIPTIONAL REGULATOR LRHA-RELATED"/>
    <property type="match status" value="1"/>
</dbReference>
<dbReference type="Gene3D" id="1.10.10.10">
    <property type="entry name" value="Winged helix-like DNA-binding domain superfamily/Winged helix DNA-binding domain"/>
    <property type="match status" value="1"/>
</dbReference>
<evidence type="ECO:0000259" key="5">
    <source>
        <dbReference type="PROSITE" id="PS50931"/>
    </source>
</evidence>
<dbReference type="OrthoDB" id="6555293at2"/>
<dbReference type="InterPro" id="IPR036388">
    <property type="entry name" value="WH-like_DNA-bd_sf"/>
</dbReference>
<comment type="caution">
    <text evidence="6">The sequence shown here is derived from an EMBL/GenBank/DDBJ whole genome shotgun (WGS) entry which is preliminary data.</text>
</comment>
<dbReference type="PRINTS" id="PR00039">
    <property type="entry name" value="HTHLYSR"/>
</dbReference>
<comment type="similarity">
    <text evidence="1">Belongs to the LysR transcriptional regulatory family.</text>
</comment>
<protein>
    <recommendedName>
        <fullName evidence="5">HTH lysR-type domain-containing protein</fullName>
    </recommendedName>
</protein>
<dbReference type="Pfam" id="PF00126">
    <property type="entry name" value="HTH_1"/>
    <property type="match status" value="1"/>
</dbReference>
<dbReference type="InterPro" id="IPR050176">
    <property type="entry name" value="LTTR"/>
</dbReference>
<accession>A0A1J4QIC3</accession>
<evidence type="ECO:0000313" key="7">
    <source>
        <dbReference type="Proteomes" id="UP000243073"/>
    </source>
</evidence>
<reference evidence="6 7" key="1">
    <citation type="submission" date="2016-07" db="EMBL/GenBank/DDBJ databases">
        <title>Draft Genome Sequence of Oceanisphaera psychrotolerans, isolated from coastal sediment samples.</title>
        <authorList>
            <person name="Zhuo S."/>
            <person name="Ruan Z."/>
        </authorList>
    </citation>
    <scope>NUCLEOTIDE SEQUENCE [LARGE SCALE GENOMIC DNA]</scope>
    <source>
        <strain evidence="6 7">LAM-WHM-ZC</strain>
    </source>
</reference>
<dbReference type="EMBL" id="MDKE01000011">
    <property type="protein sequence ID" value="OIN12229.1"/>
    <property type="molecule type" value="Genomic_DNA"/>
</dbReference>
<dbReference type="Proteomes" id="UP000243073">
    <property type="component" value="Unassembled WGS sequence"/>
</dbReference>
<dbReference type="GO" id="GO:0003700">
    <property type="term" value="F:DNA-binding transcription factor activity"/>
    <property type="evidence" value="ECO:0007669"/>
    <property type="project" value="InterPro"/>
</dbReference>
<name>A0A1J4QIC3_9GAMM</name>
<evidence type="ECO:0000313" key="6">
    <source>
        <dbReference type="EMBL" id="OIN12229.1"/>
    </source>
</evidence>
<dbReference type="PANTHER" id="PTHR30579">
    <property type="entry name" value="TRANSCRIPTIONAL REGULATOR"/>
    <property type="match status" value="1"/>
</dbReference>